<name>A0AAV5VFA5_9BILA</name>
<evidence type="ECO:0000256" key="1">
    <source>
        <dbReference type="SAM" id="Coils"/>
    </source>
</evidence>
<reference evidence="3" key="1">
    <citation type="submission" date="2023-10" db="EMBL/GenBank/DDBJ databases">
        <title>Genome assembly of Pristionchus species.</title>
        <authorList>
            <person name="Yoshida K."/>
            <person name="Sommer R.J."/>
        </authorList>
    </citation>
    <scope>NUCLEOTIDE SEQUENCE</scope>
    <source>
        <strain evidence="3">RS5133</strain>
    </source>
</reference>
<feature type="coiled-coil region" evidence="1">
    <location>
        <begin position="304"/>
        <end position="369"/>
    </location>
</feature>
<feature type="compositionally biased region" description="Polar residues" evidence="2">
    <location>
        <begin position="60"/>
        <end position="73"/>
    </location>
</feature>
<keyword evidence="4" id="KW-1185">Reference proteome</keyword>
<sequence length="369" mass="41142">PPLLLPSILHVSPTRVRSTMGRYALRSDCKDGCTCGGVGHGRVEKNTVGVQLRPRRLTTISTNGVDQNKQSVPSKPHDRRKTIAAKPKSTVSRKSTVAKKIDSEEEVTVPKKTTIRRKSMVPKKADPDEAVTVSQKSTVRRKSTVTKKAVSKEEVTVPKKEDTADKTTVPSNTSAATAPDTVLVDDMDWPEEEKTQSMLEDESMDLGRGQGEMKSGGDAKTAELDSPIVFRAPAPPVNPASTVKKVHFQFDIPALTDTPNSFRFRAPFKPRLLFPKHTAGSGGGRGGQWDTTEEDMDDDSLLYLMQETFEQEEKNEEIEEKKRENRLMRELEDEINEIQKHDIDPRAIIARLTAENLNLRRTINEMSNQ</sequence>
<gene>
    <name evidence="3" type="ORF">PFISCL1PPCAC_9376</name>
</gene>
<organism evidence="3 4">
    <name type="scientific">Pristionchus fissidentatus</name>
    <dbReference type="NCBI Taxonomy" id="1538716"/>
    <lineage>
        <taxon>Eukaryota</taxon>
        <taxon>Metazoa</taxon>
        <taxon>Ecdysozoa</taxon>
        <taxon>Nematoda</taxon>
        <taxon>Chromadorea</taxon>
        <taxon>Rhabditida</taxon>
        <taxon>Rhabditina</taxon>
        <taxon>Diplogasteromorpha</taxon>
        <taxon>Diplogasteroidea</taxon>
        <taxon>Neodiplogasteridae</taxon>
        <taxon>Pristionchus</taxon>
    </lineage>
</organism>
<dbReference type="AlphaFoldDB" id="A0AAV5VFA5"/>
<dbReference type="EMBL" id="BTSY01000003">
    <property type="protein sequence ID" value="GMT18079.1"/>
    <property type="molecule type" value="Genomic_DNA"/>
</dbReference>
<feature type="non-terminal residue" evidence="3">
    <location>
        <position position="1"/>
    </location>
</feature>
<accession>A0AAV5VFA5</accession>
<comment type="caution">
    <text evidence="3">The sequence shown here is derived from an EMBL/GenBank/DDBJ whole genome shotgun (WGS) entry which is preliminary data.</text>
</comment>
<feature type="compositionally biased region" description="Basic and acidic residues" evidence="2">
    <location>
        <begin position="150"/>
        <end position="165"/>
    </location>
</feature>
<proteinExistence type="predicted"/>
<protein>
    <submittedName>
        <fullName evidence="3">Uncharacterized protein</fullName>
    </submittedName>
</protein>
<feature type="region of interest" description="Disordered" evidence="2">
    <location>
        <begin position="60"/>
        <end position="94"/>
    </location>
</feature>
<feature type="region of interest" description="Disordered" evidence="2">
    <location>
        <begin position="275"/>
        <end position="294"/>
    </location>
</feature>
<evidence type="ECO:0000313" key="3">
    <source>
        <dbReference type="EMBL" id="GMT18079.1"/>
    </source>
</evidence>
<evidence type="ECO:0000313" key="4">
    <source>
        <dbReference type="Proteomes" id="UP001432322"/>
    </source>
</evidence>
<keyword evidence="1" id="KW-0175">Coiled coil</keyword>
<dbReference type="Proteomes" id="UP001432322">
    <property type="component" value="Unassembled WGS sequence"/>
</dbReference>
<evidence type="ECO:0000256" key="2">
    <source>
        <dbReference type="SAM" id="MobiDB-lite"/>
    </source>
</evidence>
<feature type="compositionally biased region" description="Polar residues" evidence="2">
    <location>
        <begin position="166"/>
        <end position="176"/>
    </location>
</feature>
<feature type="region of interest" description="Disordered" evidence="2">
    <location>
        <begin position="117"/>
        <end position="220"/>
    </location>
</feature>